<dbReference type="AlphaFoldDB" id="A0ABD0J1K0"/>
<dbReference type="EMBL" id="JACVVK020000758">
    <property type="protein sequence ID" value="KAK7448541.1"/>
    <property type="molecule type" value="Genomic_DNA"/>
</dbReference>
<accession>A0ABD0J1K0</accession>
<proteinExistence type="predicted"/>
<keyword evidence="5" id="KW-1185">Reference proteome</keyword>
<comment type="caution">
    <text evidence="4">The sequence shown here is derived from an EMBL/GenBank/DDBJ whole genome shotgun (WGS) entry which is preliminary data.</text>
</comment>
<dbReference type="SUPFAM" id="SSF49899">
    <property type="entry name" value="Concanavalin A-like lectins/glucanases"/>
    <property type="match status" value="1"/>
</dbReference>
<dbReference type="InterPro" id="IPR013320">
    <property type="entry name" value="ConA-like_dom_sf"/>
</dbReference>
<dbReference type="PROSITE" id="PS51304">
    <property type="entry name" value="GALECTIN"/>
    <property type="match status" value="1"/>
</dbReference>
<evidence type="ECO:0000259" key="3">
    <source>
        <dbReference type="PROSITE" id="PS51304"/>
    </source>
</evidence>
<organism evidence="4 5">
    <name type="scientific">Batillaria attramentaria</name>
    <dbReference type="NCBI Taxonomy" id="370345"/>
    <lineage>
        <taxon>Eukaryota</taxon>
        <taxon>Metazoa</taxon>
        <taxon>Spiralia</taxon>
        <taxon>Lophotrochozoa</taxon>
        <taxon>Mollusca</taxon>
        <taxon>Gastropoda</taxon>
        <taxon>Caenogastropoda</taxon>
        <taxon>Sorbeoconcha</taxon>
        <taxon>Cerithioidea</taxon>
        <taxon>Batillariidae</taxon>
        <taxon>Batillaria</taxon>
    </lineage>
</organism>
<gene>
    <name evidence="4" type="ORF">BaRGS_00040089</name>
</gene>
<feature type="non-terminal residue" evidence="4">
    <location>
        <position position="1"/>
    </location>
</feature>
<dbReference type="GO" id="GO:0030246">
    <property type="term" value="F:carbohydrate binding"/>
    <property type="evidence" value="ECO:0007669"/>
    <property type="project" value="UniProtKB-UniRule"/>
</dbReference>
<sequence>REDVMGEYTVTNKEQCRRLCWYRRLCRRFSYNVNVGNGTDTQVDPQHPSDWVERPASGDDLVNGCAPRLCSDTEVCVPAISPSGETASHYKCLPLPARCQRPDIINADVTVAGGKQDDTTNVECQQGHVAVPKGVSTEIRCQVTSKWTAFNGSCERAEFFYPAVGHDFLGIPWPVTDGWEMCVKGTFLAAGQMDINLTPQRDFYNIDLHIAFRYQYGEVKENSTLWATKVKGDYAKGEELGEMRLTPGDDFSITLSITNDQLNIVLHSHANATFNVTLVPGGRPDVSGSNWVGFDKPETLNISYVNTVSGC</sequence>
<dbReference type="Gene3D" id="2.60.120.200">
    <property type="match status" value="1"/>
</dbReference>
<name>A0ABD0J1K0_9CAEN</name>
<dbReference type="Pfam" id="PF00337">
    <property type="entry name" value="Gal-bind_lectin"/>
    <property type="match status" value="1"/>
</dbReference>
<evidence type="ECO:0000313" key="4">
    <source>
        <dbReference type="EMBL" id="KAK7448541.1"/>
    </source>
</evidence>
<dbReference type="Proteomes" id="UP001519460">
    <property type="component" value="Unassembled WGS sequence"/>
</dbReference>
<feature type="domain" description="Galectin" evidence="3">
    <location>
        <begin position="167"/>
        <end position="303"/>
    </location>
</feature>
<evidence type="ECO:0000313" key="5">
    <source>
        <dbReference type="Proteomes" id="UP001519460"/>
    </source>
</evidence>
<protein>
    <recommendedName>
        <fullName evidence="2">Galectin</fullName>
    </recommendedName>
</protein>
<evidence type="ECO:0000256" key="2">
    <source>
        <dbReference type="RuleBase" id="RU102079"/>
    </source>
</evidence>
<evidence type="ECO:0000256" key="1">
    <source>
        <dbReference type="ARBA" id="ARBA00022734"/>
    </source>
</evidence>
<reference evidence="4 5" key="1">
    <citation type="journal article" date="2023" name="Sci. Data">
        <title>Genome assembly of the Korean intertidal mud-creeper Batillaria attramentaria.</title>
        <authorList>
            <person name="Patra A.K."/>
            <person name="Ho P.T."/>
            <person name="Jun S."/>
            <person name="Lee S.J."/>
            <person name="Kim Y."/>
            <person name="Won Y.J."/>
        </authorList>
    </citation>
    <scope>NUCLEOTIDE SEQUENCE [LARGE SCALE GENOMIC DNA]</scope>
    <source>
        <strain evidence="4">Wonlab-2016</strain>
    </source>
</reference>
<keyword evidence="1 2" id="KW-0430">Lectin</keyword>
<dbReference type="InterPro" id="IPR001079">
    <property type="entry name" value="Galectin_CRD"/>
</dbReference>